<dbReference type="AlphaFoldDB" id="A0A381UDZ2"/>
<name>A0A381UDZ2_9ZZZZ</name>
<evidence type="ECO:0000313" key="1">
    <source>
        <dbReference type="EMBL" id="SVA26432.1"/>
    </source>
</evidence>
<reference evidence="1" key="1">
    <citation type="submission" date="2018-05" db="EMBL/GenBank/DDBJ databases">
        <authorList>
            <person name="Lanie J.A."/>
            <person name="Ng W.-L."/>
            <person name="Kazmierczak K.M."/>
            <person name="Andrzejewski T.M."/>
            <person name="Davidsen T.M."/>
            <person name="Wayne K.J."/>
            <person name="Tettelin H."/>
            <person name="Glass J.I."/>
            <person name="Rusch D."/>
            <person name="Podicherti R."/>
            <person name="Tsui H.-C.T."/>
            <person name="Winkler M.E."/>
        </authorList>
    </citation>
    <scope>NUCLEOTIDE SEQUENCE</scope>
</reference>
<gene>
    <name evidence="1" type="ORF">METZ01_LOCUS79286</name>
</gene>
<protein>
    <submittedName>
        <fullName evidence="1">Uncharacterized protein</fullName>
    </submittedName>
</protein>
<organism evidence="1">
    <name type="scientific">marine metagenome</name>
    <dbReference type="NCBI Taxonomy" id="408172"/>
    <lineage>
        <taxon>unclassified sequences</taxon>
        <taxon>metagenomes</taxon>
        <taxon>ecological metagenomes</taxon>
    </lineage>
</organism>
<dbReference type="EMBL" id="UINC01006254">
    <property type="protein sequence ID" value="SVA26432.1"/>
    <property type="molecule type" value="Genomic_DNA"/>
</dbReference>
<proteinExistence type="predicted"/>
<sequence length="131" mass="16030">MEIIGPDCEKIILNYKKKFDFIVNQRNEIIRLLNESGDYRYYQSAKNIIIKTDIEYEDFKEIYLTENRNNKKIMFTINCYGSGHYMNRKIFDLDLDNDKDEMLYEFKIRTINKNTQKETILIDLYNKKYDY</sequence>
<accession>A0A381UDZ2</accession>